<gene>
    <name evidence="2" type="ORF">CFBP5477_011715</name>
</gene>
<keyword evidence="1" id="KW-0472">Membrane</keyword>
<dbReference type="AlphaFoldDB" id="A0AAF0H9X0"/>
<feature type="transmembrane region" description="Helical" evidence="1">
    <location>
        <begin position="21"/>
        <end position="47"/>
    </location>
</feature>
<proteinExistence type="predicted"/>
<evidence type="ECO:0000313" key="3">
    <source>
        <dbReference type="Proteomes" id="UP000298664"/>
    </source>
</evidence>
<protein>
    <submittedName>
        <fullName evidence="2">Uncharacterized protein</fullName>
    </submittedName>
</protein>
<evidence type="ECO:0000313" key="2">
    <source>
        <dbReference type="EMBL" id="WHA40488.1"/>
    </source>
</evidence>
<organism evidence="2 3">
    <name type="scientific">Agrobacterium larrymoorei</name>
    <dbReference type="NCBI Taxonomy" id="160699"/>
    <lineage>
        <taxon>Bacteria</taxon>
        <taxon>Pseudomonadati</taxon>
        <taxon>Pseudomonadota</taxon>
        <taxon>Alphaproteobacteria</taxon>
        <taxon>Hyphomicrobiales</taxon>
        <taxon>Rhizobiaceae</taxon>
        <taxon>Rhizobium/Agrobacterium group</taxon>
        <taxon>Agrobacterium</taxon>
    </lineage>
</organism>
<name>A0AAF0H9X0_9HYPH</name>
<keyword evidence="1" id="KW-1133">Transmembrane helix</keyword>
<evidence type="ECO:0000256" key="1">
    <source>
        <dbReference type="SAM" id="Phobius"/>
    </source>
</evidence>
<dbReference type="Proteomes" id="UP000298664">
    <property type="component" value="Chromosome Circular"/>
</dbReference>
<keyword evidence="1" id="KW-0812">Transmembrane</keyword>
<reference evidence="2" key="1">
    <citation type="submission" date="2023-05" db="EMBL/GenBank/DDBJ databases">
        <title>Complete genome sequence of Agrobacterium larrymoorei CFBP5477.</title>
        <authorList>
            <person name="Yen H.-C."/>
            <person name="Chou L."/>
            <person name="Lin Y.-C."/>
            <person name="Lai E.-M."/>
            <person name="Kuo C.-H."/>
        </authorList>
    </citation>
    <scope>NUCLEOTIDE SEQUENCE</scope>
    <source>
        <strain evidence="2">CFBP5477</strain>
    </source>
</reference>
<sequence>MRKNMSAGFIIGRKDDCATKNGALLLCAGFLNHCRLCVILFSLQLLLGKFITIQFNGIKIPLKSSVAQITVKKSNFVEKTSRKAANVRLCEQFYADFSIEDSLGFATAVYPTAVIRLKATAVRSNMRM</sequence>
<accession>A0AAF0H9X0</accession>
<dbReference type="RefSeq" id="WP_137392633.1">
    <property type="nucleotide sequence ID" value="NZ_CP124733.1"/>
</dbReference>
<dbReference type="EMBL" id="CP124733">
    <property type="protein sequence ID" value="WHA40488.1"/>
    <property type="molecule type" value="Genomic_DNA"/>
</dbReference>